<reference evidence="2" key="2">
    <citation type="journal article" date="2020" name="Nat. Commun.">
        <title>Large-scale genome sequencing of mycorrhizal fungi provides insights into the early evolution of symbiotic traits.</title>
        <authorList>
            <person name="Miyauchi S."/>
            <person name="Kiss E."/>
            <person name="Kuo A."/>
            <person name="Drula E."/>
            <person name="Kohler A."/>
            <person name="Sanchez-Garcia M."/>
            <person name="Morin E."/>
            <person name="Andreopoulos B."/>
            <person name="Barry K.W."/>
            <person name="Bonito G."/>
            <person name="Buee M."/>
            <person name="Carver A."/>
            <person name="Chen C."/>
            <person name="Cichocki N."/>
            <person name="Clum A."/>
            <person name="Culley D."/>
            <person name="Crous P.W."/>
            <person name="Fauchery L."/>
            <person name="Girlanda M."/>
            <person name="Hayes R.D."/>
            <person name="Keri Z."/>
            <person name="LaButti K."/>
            <person name="Lipzen A."/>
            <person name="Lombard V."/>
            <person name="Magnuson J."/>
            <person name="Maillard F."/>
            <person name="Murat C."/>
            <person name="Nolan M."/>
            <person name="Ohm R.A."/>
            <person name="Pangilinan J."/>
            <person name="Pereira M.F."/>
            <person name="Perotto S."/>
            <person name="Peter M."/>
            <person name="Pfister S."/>
            <person name="Riley R."/>
            <person name="Sitrit Y."/>
            <person name="Stielow J.B."/>
            <person name="Szollosi G."/>
            <person name="Zifcakova L."/>
            <person name="Stursova M."/>
            <person name="Spatafora J.W."/>
            <person name="Tedersoo L."/>
            <person name="Vaario L.M."/>
            <person name="Yamada A."/>
            <person name="Yan M."/>
            <person name="Wang P."/>
            <person name="Xu J."/>
            <person name="Bruns T."/>
            <person name="Baldrian P."/>
            <person name="Vilgalys R."/>
            <person name="Dunand C."/>
            <person name="Henrissat B."/>
            <person name="Grigoriev I.V."/>
            <person name="Hibbett D."/>
            <person name="Nagy L.G."/>
            <person name="Martin F.M."/>
        </authorList>
    </citation>
    <scope>NUCLEOTIDE SEQUENCE</scope>
    <source>
        <strain evidence="2">BED1</strain>
    </source>
</reference>
<dbReference type="AlphaFoldDB" id="A0AAD4BH73"/>
<evidence type="ECO:0000313" key="2">
    <source>
        <dbReference type="EMBL" id="KAF8428903.1"/>
    </source>
</evidence>
<evidence type="ECO:0000256" key="1">
    <source>
        <dbReference type="SAM" id="MobiDB-lite"/>
    </source>
</evidence>
<organism evidence="2 3">
    <name type="scientific">Boletus edulis BED1</name>
    <dbReference type="NCBI Taxonomy" id="1328754"/>
    <lineage>
        <taxon>Eukaryota</taxon>
        <taxon>Fungi</taxon>
        <taxon>Dikarya</taxon>
        <taxon>Basidiomycota</taxon>
        <taxon>Agaricomycotina</taxon>
        <taxon>Agaricomycetes</taxon>
        <taxon>Agaricomycetidae</taxon>
        <taxon>Boletales</taxon>
        <taxon>Boletineae</taxon>
        <taxon>Boletaceae</taxon>
        <taxon>Boletoideae</taxon>
        <taxon>Boletus</taxon>
    </lineage>
</organism>
<comment type="caution">
    <text evidence="2">The sequence shown here is derived from an EMBL/GenBank/DDBJ whole genome shotgun (WGS) entry which is preliminary data.</text>
</comment>
<reference evidence="2" key="1">
    <citation type="submission" date="2019-10" db="EMBL/GenBank/DDBJ databases">
        <authorList>
            <consortium name="DOE Joint Genome Institute"/>
            <person name="Kuo A."/>
            <person name="Miyauchi S."/>
            <person name="Kiss E."/>
            <person name="Drula E."/>
            <person name="Kohler A."/>
            <person name="Sanchez-Garcia M."/>
            <person name="Andreopoulos B."/>
            <person name="Barry K.W."/>
            <person name="Bonito G."/>
            <person name="Buee M."/>
            <person name="Carver A."/>
            <person name="Chen C."/>
            <person name="Cichocki N."/>
            <person name="Clum A."/>
            <person name="Culley D."/>
            <person name="Crous P.W."/>
            <person name="Fauchery L."/>
            <person name="Girlanda M."/>
            <person name="Hayes R."/>
            <person name="Keri Z."/>
            <person name="LaButti K."/>
            <person name="Lipzen A."/>
            <person name="Lombard V."/>
            <person name="Magnuson J."/>
            <person name="Maillard F."/>
            <person name="Morin E."/>
            <person name="Murat C."/>
            <person name="Nolan M."/>
            <person name="Ohm R."/>
            <person name="Pangilinan J."/>
            <person name="Pereira M."/>
            <person name="Perotto S."/>
            <person name="Peter M."/>
            <person name="Riley R."/>
            <person name="Sitrit Y."/>
            <person name="Stielow B."/>
            <person name="Szollosi G."/>
            <person name="Zifcakova L."/>
            <person name="Stursova M."/>
            <person name="Spatafora J.W."/>
            <person name="Tedersoo L."/>
            <person name="Vaario L.-M."/>
            <person name="Yamada A."/>
            <person name="Yan M."/>
            <person name="Wang P."/>
            <person name="Xu J."/>
            <person name="Bruns T."/>
            <person name="Baldrian P."/>
            <person name="Vilgalys R."/>
            <person name="Henrissat B."/>
            <person name="Grigoriev I.V."/>
            <person name="Hibbett D."/>
            <person name="Nagy L.G."/>
            <person name="Martin F.M."/>
        </authorList>
    </citation>
    <scope>NUCLEOTIDE SEQUENCE</scope>
    <source>
        <strain evidence="2">BED1</strain>
    </source>
</reference>
<proteinExistence type="predicted"/>
<dbReference type="EMBL" id="WHUW01000070">
    <property type="protein sequence ID" value="KAF8428903.1"/>
    <property type="molecule type" value="Genomic_DNA"/>
</dbReference>
<keyword evidence="3" id="KW-1185">Reference proteome</keyword>
<name>A0AAD4BH73_BOLED</name>
<evidence type="ECO:0000313" key="3">
    <source>
        <dbReference type="Proteomes" id="UP001194468"/>
    </source>
</evidence>
<dbReference type="Proteomes" id="UP001194468">
    <property type="component" value="Unassembled WGS sequence"/>
</dbReference>
<accession>A0AAD4BH73</accession>
<gene>
    <name evidence="2" type="ORF">L210DRAFT_3634196</name>
</gene>
<feature type="region of interest" description="Disordered" evidence="1">
    <location>
        <begin position="223"/>
        <end position="242"/>
    </location>
</feature>
<protein>
    <submittedName>
        <fullName evidence="2">Uncharacterized protein</fullName>
    </submittedName>
</protein>
<sequence>MVSIAFGQINGLLGFDEYDHRQMEGLGRNASISVERGSISRQLSGRRTDAERDASEMLGYQTLRLRVATRKDFAAKPGFRLRMSHCCELMVSDTPLPDYLDAQPTLSVLESSFRPQLVGREEMNVNDRPSRAEGHERSGSTAMRRVDQFRPITTERPIFRTPPHLTRGGARGRVFFAKVVECLGGRGEVCVCATRLFDRSGGVRMWGGCVERAVGHVDMLGGSRSGGGAANQSSGSGEVQAKDERIERAIRLVSREGFRQQVQKRRWYSKQVNGLVDASRGV</sequence>